<dbReference type="EMBL" id="VULU01000027">
    <property type="protein sequence ID" value="MSS49416.1"/>
    <property type="molecule type" value="Genomic_DNA"/>
</dbReference>
<protein>
    <submittedName>
        <fullName evidence="1">Uncharacterized protein</fullName>
    </submittedName>
</protein>
<gene>
    <name evidence="1" type="ORF">FYJ30_14245</name>
</gene>
<dbReference type="Proteomes" id="UP000460950">
    <property type="component" value="Unassembled WGS sequence"/>
</dbReference>
<evidence type="ECO:0000313" key="1">
    <source>
        <dbReference type="EMBL" id="MSS49416.1"/>
    </source>
</evidence>
<proteinExistence type="predicted"/>
<comment type="caution">
    <text evidence="1">The sequence shown here is derived from an EMBL/GenBank/DDBJ whole genome shotgun (WGS) entry which is preliminary data.</text>
</comment>
<dbReference type="AlphaFoldDB" id="A0A7K0JHQ5"/>
<sequence length="63" mass="7422">MSNIFNDTREGAYHYFIPPLTKQNKNEIGQAPTHPLNHYKFYYSPHIIHGLLKEIHNTDIMVI</sequence>
<accession>A0A7K0JHQ5</accession>
<reference evidence="1 2" key="1">
    <citation type="submission" date="2019-09" db="EMBL/GenBank/DDBJ databases">
        <title>In-depth cultivation of the pig gut microbiome towards novel bacterial diversity and tailored functional studies.</title>
        <authorList>
            <person name="Wylensek D."/>
            <person name="Hitch T.C.A."/>
            <person name="Clavel T."/>
        </authorList>
    </citation>
    <scope>NUCLEOTIDE SEQUENCE [LARGE SCALE GENOMIC DNA]</scope>
    <source>
        <strain evidence="1 2">WCA-389-WT-3C</strain>
    </source>
</reference>
<name>A0A7K0JHQ5_PHOVU</name>
<evidence type="ECO:0000313" key="2">
    <source>
        <dbReference type="Proteomes" id="UP000460950"/>
    </source>
</evidence>
<organism evidence="1 2">
    <name type="scientific">Phocaeicola vulgatus</name>
    <name type="common">Bacteroides vulgatus</name>
    <dbReference type="NCBI Taxonomy" id="821"/>
    <lineage>
        <taxon>Bacteria</taxon>
        <taxon>Pseudomonadati</taxon>
        <taxon>Bacteroidota</taxon>
        <taxon>Bacteroidia</taxon>
        <taxon>Bacteroidales</taxon>
        <taxon>Bacteroidaceae</taxon>
        <taxon>Phocaeicola</taxon>
    </lineage>
</organism>